<feature type="signal peptide" evidence="2">
    <location>
        <begin position="1"/>
        <end position="25"/>
    </location>
</feature>
<gene>
    <name evidence="3" type="ORF">P8609_14120</name>
</gene>
<organism evidence="3 4">
    <name type="scientific">Lysobacter arvi</name>
    <dbReference type="NCBI Taxonomy" id="3038776"/>
    <lineage>
        <taxon>Bacteria</taxon>
        <taxon>Pseudomonadati</taxon>
        <taxon>Pseudomonadota</taxon>
        <taxon>Gammaproteobacteria</taxon>
        <taxon>Lysobacterales</taxon>
        <taxon>Lysobacteraceae</taxon>
        <taxon>Lysobacter</taxon>
    </lineage>
</organism>
<evidence type="ECO:0000256" key="2">
    <source>
        <dbReference type="SAM" id="SignalP"/>
    </source>
</evidence>
<dbReference type="Proteomes" id="UP001233535">
    <property type="component" value="Unassembled WGS sequence"/>
</dbReference>
<protein>
    <submittedName>
        <fullName evidence="3">Uncharacterized protein</fullName>
    </submittedName>
</protein>
<keyword evidence="2" id="KW-0732">Signal</keyword>
<accession>A0ABU1CGL2</accession>
<name>A0ABU1CGL2_9GAMM</name>
<evidence type="ECO:0000256" key="1">
    <source>
        <dbReference type="SAM" id="MobiDB-lite"/>
    </source>
</evidence>
<proteinExistence type="predicted"/>
<evidence type="ECO:0000313" key="3">
    <source>
        <dbReference type="EMBL" id="MDR0184096.1"/>
    </source>
</evidence>
<reference evidence="3 4" key="1">
    <citation type="submission" date="2023-04" db="EMBL/GenBank/DDBJ databases">
        <title>Lysobacter sp. strain UC isolated from soil sample.</title>
        <authorList>
            <person name="Choksket S."/>
            <person name="Harshvardhan F."/>
            <person name="Rana R."/>
            <person name="Patil P.B."/>
            <person name="Korpole S."/>
        </authorList>
    </citation>
    <scope>NUCLEOTIDE SEQUENCE [LARGE SCALE GENOMIC DNA]</scope>
    <source>
        <strain evidence="3 4">UC</strain>
    </source>
</reference>
<feature type="region of interest" description="Disordered" evidence="1">
    <location>
        <begin position="23"/>
        <end position="46"/>
    </location>
</feature>
<dbReference type="EMBL" id="JARUHG010000005">
    <property type="protein sequence ID" value="MDR0184096.1"/>
    <property type="molecule type" value="Genomic_DNA"/>
</dbReference>
<evidence type="ECO:0000313" key="4">
    <source>
        <dbReference type="Proteomes" id="UP001233535"/>
    </source>
</evidence>
<comment type="caution">
    <text evidence="3">The sequence shown here is derived from an EMBL/GenBank/DDBJ whole genome shotgun (WGS) entry which is preliminary data.</text>
</comment>
<sequence length="238" mass="26080">MRYIPHVLAFTILGLLAGCSNTDDAATSAPTDEAAPAADGSDEEAAAEEEVERYAYSVDKDGIDICFRKIREKLGPDARVNEIQSYFSAGTQVDPDADEPKGTLTTCAVDYQNPDDARKLLSVRMDVHSGEFGKPRPVELHVTGNKQSFKLDDYVIALGKIDTAPLQAFMDSQKSALDKVYSVYAWDDIRLQAPGTFSDKHRLRVRLTGRFKSNDLENTGDATLAIDGKTVVDNDLTK</sequence>
<keyword evidence="4" id="KW-1185">Reference proteome</keyword>
<dbReference type="PROSITE" id="PS51257">
    <property type="entry name" value="PROKAR_LIPOPROTEIN"/>
    <property type="match status" value="1"/>
</dbReference>
<dbReference type="RefSeq" id="WP_309263231.1">
    <property type="nucleotide sequence ID" value="NZ_JARUHG010000005.1"/>
</dbReference>
<feature type="chain" id="PRO_5045920092" evidence="2">
    <location>
        <begin position="26"/>
        <end position="238"/>
    </location>
</feature>